<dbReference type="Pfam" id="PF13025">
    <property type="entry name" value="DUF3886"/>
    <property type="match status" value="1"/>
</dbReference>
<protein>
    <submittedName>
        <fullName evidence="2">YqkE family protein</fullName>
    </submittedName>
</protein>
<dbReference type="RefSeq" id="WP_322421066.1">
    <property type="nucleotide sequence ID" value="NZ_JAXQNN010000002.1"/>
</dbReference>
<reference evidence="2 3" key="1">
    <citation type="submission" date="2023-12" db="EMBL/GenBank/DDBJ databases">
        <title>Jeotgalibacillus haloalkaliphilus sp. nov., a novel salt-tolerant bacteria, isolated from the estuary of the Fenhe River into the Yellow River.</title>
        <authorList>
            <person name="Li Y."/>
        </authorList>
    </citation>
    <scope>NUCLEOTIDE SEQUENCE [LARGE SCALE GENOMIC DNA]</scope>
    <source>
        <strain evidence="2 3">HH7-29</strain>
    </source>
</reference>
<keyword evidence="3" id="KW-1185">Reference proteome</keyword>
<name>A0ABU5KLE0_9BACL</name>
<evidence type="ECO:0000256" key="1">
    <source>
        <dbReference type="SAM" id="MobiDB-lite"/>
    </source>
</evidence>
<organism evidence="2 3">
    <name type="scientific">Jeotgalibacillus haloalkalitolerans</name>
    <dbReference type="NCBI Taxonomy" id="3104292"/>
    <lineage>
        <taxon>Bacteria</taxon>
        <taxon>Bacillati</taxon>
        <taxon>Bacillota</taxon>
        <taxon>Bacilli</taxon>
        <taxon>Bacillales</taxon>
        <taxon>Caryophanaceae</taxon>
        <taxon>Jeotgalibacillus</taxon>
    </lineage>
</organism>
<comment type="caution">
    <text evidence="2">The sequence shown here is derived from an EMBL/GenBank/DDBJ whole genome shotgun (WGS) entry which is preliminary data.</text>
</comment>
<sequence>MKKGQDKDAVLKDTLNAQTLEKLKMLKQDAVETEEKNRKEALVRKEEERRLREKNKSFEELLNESNLDWKKYKN</sequence>
<evidence type="ECO:0000313" key="2">
    <source>
        <dbReference type="EMBL" id="MDZ5712073.1"/>
    </source>
</evidence>
<accession>A0ABU5KLE0</accession>
<dbReference type="InterPro" id="IPR024980">
    <property type="entry name" value="DUF3886"/>
</dbReference>
<evidence type="ECO:0000313" key="3">
    <source>
        <dbReference type="Proteomes" id="UP001292084"/>
    </source>
</evidence>
<dbReference type="EMBL" id="JAXQNN010000002">
    <property type="protein sequence ID" value="MDZ5712073.1"/>
    <property type="molecule type" value="Genomic_DNA"/>
</dbReference>
<proteinExistence type="predicted"/>
<gene>
    <name evidence="2" type="ORF">UFB30_07520</name>
</gene>
<feature type="region of interest" description="Disordered" evidence="1">
    <location>
        <begin position="30"/>
        <end position="49"/>
    </location>
</feature>
<dbReference type="Proteomes" id="UP001292084">
    <property type="component" value="Unassembled WGS sequence"/>
</dbReference>